<dbReference type="OrthoDB" id="370884at2759"/>
<feature type="compositionally biased region" description="Low complexity" evidence="10">
    <location>
        <begin position="576"/>
        <end position="596"/>
    </location>
</feature>
<dbReference type="GO" id="GO:0030428">
    <property type="term" value="C:cell septum"/>
    <property type="evidence" value="ECO:0007669"/>
    <property type="project" value="TreeGrafter"/>
</dbReference>
<protein>
    <recommendedName>
        <fullName evidence="2">chitin synthase</fullName>
        <ecNumber evidence="2">2.4.1.16</ecNumber>
    </recommendedName>
</protein>
<keyword evidence="3" id="KW-1003">Cell membrane</keyword>
<evidence type="ECO:0000256" key="6">
    <source>
        <dbReference type="ARBA" id="ARBA00022692"/>
    </source>
</evidence>
<evidence type="ECO:0000256" key="11">
    <source>
        <dbReference type="SAM" id="Phobius"/>
    </source>
</evidence>
<dbReference type="SUPFAM" id="SSF53448">
    <property type="entry name" value="Nucleotide-diphospho-sugar transferases"/>
    <property type="match status" value="1"/>
</dbReference>
<evidence type="ECO:0000313" key="13">
    <source>
        <dbReference type="EMBL" id="KAG2211779.1"/>
    </source>
</evidence>
<evidence type="ECO:0000259" key="12">
    <source>
        <dbReference type="Pfam" id="PF22997"/>
    </source>
</evidence>
<dbReference type="InterPro" id="IPR029044">
    <property type="entry name" value="Nucleotide-diphossugar_trans"/>
</dbReference>
<keyword evidence="6 11" id="KW-0812">Transmembrane</keyword>
<keyword evidence="5" id="KW-0808">Transferase</keyword>
<evidence type="ECO:0000256" key="2">
    <source>
        <dbReference type="ARBA" id="ARBA00012543"/>
    </source>
</evidence>
<evidence type="ECO:0000256" key="10">
    <source>
        <dbReference type="SAM" id="MobiDB-lite"/>
    </source>
</evidence>
<evidence type="ECO:0000256" key="5">
    <source>
        <dbReference type="ARBA" id="ARBA00022679"/>
    </source>
</evidence>
<evidence type="ECO:0000256" key="3">
    <source>
        <dbReference type="ARBA" id="ARBA00022475"/>
    </source>
</evidence>
<dbReference type="GO" id="GO:0004100">
    <property type="term" value="F:chitin synthase activity"/>
    <property type="evidence" value="ECO:0007669"/>
    <property type="project" value="UniProtKB-EC"/>
</dbReference>
<sequence>MEISFSNSSITTSFQDIQAESTSRNNNNNNNALPKRTTSLIRPERSRIDPQHPQYHTRKRVIENETNNYYRSAGDRSHPARRSVIRRGLLAREDEEEKGNNNLGIEYTTNIPSNSFDFWKTFCYFVTCCCPPPVLQAMGKKDKSARMAFREKMGLVTIILGIMAFVGFLTFGFTQVVCPRPPLSFRVETINSGYVVIHGWAYLLASWNDHPPIAGVTDKVTNVIYDPINAGGKDASFLFQNINQNCASIFIPKTSGAQVGQGDTPSYFPCHLIEDNQFPSSSLYTNQSACHLNPTSRSIFDSMRDKGVLNENGNYDKAGRVYYDWNDVNTTAYLAVYNSHVLNLNLLQSLPQSLFTVPNNGLIQSMLQNVTAFGGQDITHAVATHKTKENTTWKAEAQCLLDTIKVGEIDTKSVGCIASDIVLYTSLIVILGVILVKFGLAVIFGWFLSWKLGNFKKEGKASYKDRMRRDLEIEDWTTGINVPAEAIRPHTPQQQYYNNPQTKKKNIIPRKSRFTQPDTGSMHFNAIERPGSAIWKQSATGSRNFGNHVNSSTGILSPRPTGSTSENSRSVTASPLSRRSSQTSQSSRTQSSQLTTSCPYELSPYALPQPKPEYMPFGFTLAHTICLVTCYSEGEEGLRTTLDSIATTDYPNSHKLILVIADGIITGHGNSMSTPDICISMMQNFVVEPDNVEACSYVAIADGTKRHNMAKIYSGFYKYNDETVDRDSQQRVPMITIVKCGTPEEQNREAKPGNRGKRDSQVILMSFLQKVMFDERMTELEYEFFTNIWRISGVSPDKYEIVLMVDADTKVYPDALSRLISCMVNDSEVMGLCGETKIGNKTDSWVSMIQVFEYYISHHQSKAFESIFGNVTCLPGCFCMYRIKAPKGNNGHWVPILANPDIIEHYSENVVDTLHKKNLLLLGEDRYLSTLMLKTFPRRKMLFVPQAVCKTVVPDSFMVLLSQRRRWINSTIHNLMELVFVRDLCGTFCFSMQFVVFMELVGTLALPAAISFTLYLIILACIGQPAVLSLILLALILGLPAVLIVMTSRKLVYVGWMFIYLFSLPIWNFVLPTYAYWHFDDFTWGETRKVEGEGKDNHGDKEGEFDSSQITMKKWTEFEKERKIKESEARSRALVQHHLSSPLSRWSPNNLSFEIDRSTLSTLIGTSPRFMMPNSSSPSPTPESPHHSNQSRRAYSTDEILDNDADDNSILSDETEEIQQWRRSLNFFGSGIERLPEIDTNLPMISSDDQDGNDDWKTSIMGTIHSKESKEDLNEEQPQQSQEEKDKFKEQEPESSKAPK</sequence>
<feature type="region of interest" description="Disordered" evidence="10">
    <location>
        <begin position="489"/>
        <end position="525"/>
    </location>
</feature>
<name>A0A8H7VEQ5_9FUNG</name>
<dbReference type="Pfam" id="PF03142">
    <property type="entry name" value="Chitin_synth_2"/>
    <property type="match status" value="1"/>
</dbReference>
<dbReference type="Proteomes" id="UP000650833">
    <property type="component" value="Unassembled WGS sequence"/>
</dbReference>
<feature type="compositionally biased region" description="Basic and acidic residues" evidence="10">
    <location>
        <begin position="1282"/>
        <end position="1300"/>
    </location>
</feature>
<evidence type="ECO:0000256" key="9">
    <source>
        <dbReference type="ARBA" id="ARBA00023180"/>
    </source>
</evidence>
<evidence type="ECO:0000256" key="8">
    <source>
        <dbReference type="ARBA" id="ARBA00023136"/>
    </source>
</evidence>
<feature type="region of interest" description="Disordered" evidence="10">
    <location>
        <begin position="1165"/>
        <end position="1207"/>
    </location>
</feature>
<feature type="transmembrane region" description="Helical" evidence="11">
    <location>
        <begin position="1058"/>
        <end position="1077"/>
    </location>
</feature>
<organism evidence="13 14">
    <name type="scientific">Mucor plumbeus</name>
    <dbReference type="NCBI Taxonomy" id="97098"/>
    <lineage>
        <taxon>Eukaryota</taxon>
        <taxon>Fungi</taxon>
        <taxon>Fungi incertae sedis</taxon>
        <taxon>Mucoromycota</taxon>
        <taxon>Mucoromycotina</taxon>
        <taxon>Mucoromycetes</taxon>
        <taxon>Mucorales</taxon>
        <taxon>Mucorineae</taxon>
        <taxon>Mucoraceae</taxon>
        <taxon>Mucor</taxon>
    </lineage>
</organism>
<dbReference type="CDD" id="cd04190">
    <property type="entry name" value="Chitin_synth_C"/>
    <property type="match status" value="1"/>
</dbReference>
<dbReference type="GO" id="GO:0006031">
    <property type="term" value="P:chitin biosynthetic process"/>
    <property type="evidence" value="ECO:0007669"/>
    <property type="project" value="TreeGrafter"/>
</dbReference>
<feature type="compositionally biased region" description="Polar residues" evidence="10">
    <location>
        <begin position="538"/>
        <end position="575"/>
    </location>
</feature>
<feature type="transmembrane region" description="Helical" evidence="11">
    <location>
        <begin position="1000"/>
        <end position="1020"/>
    </location>
</feature>
<feature type="region of interest" description="Disordered" evidence="10">
    <location>
        <begin position="18"/>
        <end position="83"/>
    </location>
</feature>
<gene>
    <name evidence="13" type="ORF">INT46_007963</name>
</gene>
<keyword evidence="8 11" id="KW-0472">Membrane</keyword>
<feature type="transmembrane region" description="Helical" evidence="11">
    <location>
        <begin position="153"/>
        <end position="173"/>
    </location>
</feature>
<feature type="region of interest" description="Disordered" evidence="10">
    <location>
        <begin position="538"/>
        <end position="596"/>
    </location>
</feature>
<dbReference type="GO" id="GO:0005886">
    <property type="term" value="C:plasma membrane"/>
    <property type="evidence" value="ECO:0007669"/>
    <property type="project" value="UniProtKB-SubCell"/>
</dbReference>
<keyword evidence="7 11" id="KW-1133">Transmembrane helix</keyword>
<evidence type="ECO:0000313" key="14">
    <source>
        <dbReference type="Proteomes" id="UP000650833"/>
    </source>
</evidence>
<evidence type="ECO:0000256" key="1">
    <source>
        <dbReference type="ARBA" id="ARBA00004651"/>
    </source>
</evidence>
<feature type="compositionally biased region" description="Polar residues" evidence="10">
    <location>
        <begin position="491"/>
        <end position="501"/>
    </location>
</feature>
<evidence type="ECO:0000256" key="4">
    <source>
        <dbReference type="ARBA" id="ARBA00022676"/>
    </source>
</evidence>
<dbReference type="EMBL" id="JAEPRC010000060">
    <property type="protein sequence ID" value="KAG2211779.1"/>
    <property type="molecule type" value="Genomic_DNA"/>
</dbReference>
<feature type="domain" description="Chitin synthase 4-like" evidence="12">
    <location>
        <begin position="321"/>
        <end position="407"/>
    </location>
</feature>
<feature type="transmembrane region" description="Helical" evidence="11">
    <location>
        <begin position="421"/>
        <end position="448"/>
    </location>
</feature>
<dbReference type="Gene3D" id="3.90.550.10">
    <property type="entry name" value="Spore Coat Polysaccharide Biosynthesis Protein SpsA, Chain A"/>
    <property type="match status" value="1"/>
</dbReference>
<accession>A0A8H7VEQ5</accession>
<dbReference type="PANTHER" id="PTHR22914">
    <property type="entry name" value="CHITIN SYNTHASE"/>
    <property type="match status" value="1"/>
</dbReference>
<dbReference type="PANTHER" id="PTHR22914:SF16">
    <property type="entry name" value="CHITIN SYNTHASE 3"/>
    <property type="match status" value="1"/>
</dbReference>
<dbReference type="EC" id="2.4.1.16" evidence="2"/>
<feature type="compositionally biased region" description="Basic residues" evidence="10">
    <location>
        <begin position="502"/>
        <end position="513"/>
    </location>
</feature>
<keyword evidence="4" id="KW-0328">Glycosyltransferase</keyword>
<feature type="transmembrane region" description="Helical" evidence="11">
    <location>
        <begin position="1026"/>
        <end position="1046"/>
    </location>
</feature>
<dbReference type="Pfam" id="PF22997">
    <property type="entry name" value="CHS4"/>
    <property type="match status" value="1"/>
</dbReference>
<comment type="subcellular location">
    <subcellularLocation>
        <location evidence="1">Cell membrane</location>
        <topology evidence="1">Multi-pass membrane protein</topology>
    </subcellularLocation>
</comment>
<reference evidence="13" key="1">
    <citation type="submission" date="2020-12" db="EMBL/GenBank/DDBJ databases">
        <title>Metabolic potential, ecology and presence of endohyphal bacteria is reflected in genomic diversity of Mucoromycotina.</title>
        <authorList>
            <person name="Muszewska A."/>
            <person name="Okrasinska A."/>
            <person name="Steczkiewicz K."/>
            <person name="Drgas O."/>
            <person name="Orlowska M."/>
            <person name="Perlinska-Lenart U."/>
            <person name="Aleksandrzak-Piekarczyk T."/>
            <person name="Szatraj K."/>
            <person name="Zielenkiewicz U."/>
            <person name="Pilsyk S."/>
            <person name="Malc E."/>
            <person name="Mieczkowski P."/>
            <person name="Kruszewska J.S."/>
            <person name="Biernat P."/>
            <person name="Pawlowska J."/>
        </authorList>
    </citation>
    <scope>NUCLEOTIDE SEQUENCE</scope>
    <source>
        <strain evidence="13">CBS 226.32</strain>
    </source>
</reference>
<keyword evidence="9" id="KW-0325">Glycoprotein</keyword>
<proteinExistence type="predicted"/>
<keyword evidence="14" id="KW-1185">Reference proteome</keyword>
<feature type="compositionally biased region" description="Low complexity" evidence="10">
    <location>
        <begin position="1167"/>
        <end position="1178"/>
    </location>
</feature>
<comment type="caution">
    <text evidence="13">The sequence shown here is derived from an EMBL/GenBank/DDBJ whole genome shotgun (WGS) entry which is preliminary data.</text>
</comment>
<evidence type="ECO:0000256" key="7">
    <source>
        <dbReference type="ARBA" id="ARBA00022989"/>
    </source>
</evidence>
<dbReference type="InterPro" id="IPR054295">
    <property type="entry name" value="CHS4-like_dom"/>
</dbReference>
<dbReference type="InterPro" id="IPR004835">
    <property type="entry name" value="Chitin_synth"/>
</dbReference>
<feature type="region of interest" description="Disordered" evidence="10">
    <location>
        <begin position="1239"/>
        <end position="1300"/>
    </location>
</feature>